<dbReference type="AlphaFoldDB" id="A0A518BVV5"/>
<dbReference type="InterPro" id="IPR011256">
    <property type="entry name" value="Reg_factor_effector_dom_sf"/>
</dbReference>
<organism evidence="2 3">
    <name type="scientific">Mucisphaera calidilacus</name>
    <dbReference type="NCBI Taxonomy" id="2527982"/>
    <lineage>
        <taxon>Bacteria</taxon>
        <taxon>Pseudomonadati</taxon>
        <taxon>Planctomycetota</taxon>
        <taxon>Phycisphaerae</taxon>
        <taxon>Phycisphaerales</taxon>
        <taxon>Phycisphaeraceae</taxon>
        <taxon>Mucisphaera</taxon>
    </lineage>
</organism>
<evidence type="ECO:0000313" key="2">
    <source>
        <dbReference type="EMBL" id="QDU71112.1"/>
    </source>
</evidence>
<feature type="signal peptide" evidence="1">
    <location>
        <begin position="1"/>
        <end position="25"/>
    </location>
</feature>
<gene>
    <name evidence="2" type="ORF">Pan265_09600</name>
</gene>
<proteinExistence type="predicted"/>
<keyword evidence="1" id="KW-0732">Signal</keyword>
<sequence precursor="true">MTVLRWFCGVAMCLMMLVFPGCVRAEIGPASGAEAVVVEPVTAMEAGATSPGDWSVLRVGGEPEHELTVMRGTTKGGSSADYFESGRARISAALPEGYARPTVPGAVELKRYASYRQALLTSEGRGQSGMFWPLFRHISSRDIAMTAPVVMTGRMAGDEASETSMAFLYREPELGPTGAMEDGVVVEDVAPTYVLSVGVMGGRDDERFDALRGQLEAWLAAQGEGGRWVVDGEVRLLGYNGPDVARRYKWWELQLPVRWEAE</sequence>
<accession>A0A518BVV5</accession>
<reference evidence="2 3" key="1">
    <citation type="submission" date="2019-02" db="EMBL/GenBank/DDBJ databases">
        <title>Deep-cultivation of Planctomycetes and their phenomic and genomic characterization uncovers novel biology.</title>
        <authorList>
            <person name="Wiegand S."/>
            <person name="Jogler M."/>
            <person name="Boedeker C."/>
            <person name="Pinto D."/>
            <person name="Vollmers J."/>
            <person name="Rivas-Marin E."/>
            <person name="Kohn T."/>
            <person name="Peeters S.H."/>
            <person name="Heuer A."/>
            <person name="Rast P."/>
            <person name="Oberbeckmann S."/>
            <person name="Bunk B."/>
            <person name="Jeske O."/>
            <person name="Meyerdierks A."/>
            <person name="Storesund J.E."/>
            <person name="Kallscheuer N."/>
            <person name="Luecker S."/>
            <person name="Lage O.M."/>
            <person name="Pohl T."/>
            <person name="Merkel B.J."/>
            <person name="Hornburger P."/>
            <person name="Mueller R.-W."/>
            <person name="Bruemmer F."/>
            <person name="Labrenz M."/>
            <person name="Spormann A.M."/>
            <person name="Op den Camp H."/>
            <person name="Overmann J."/>
            <person name="Amann R."/>
            <person name="Jetten M.S.M."/>
            <person name="Mascher T."/>
            <person name="Medema M.H."/>
            <person name="Devos D.P."/>
            <person name="Kaster A.-K."/>
            <person name="Ovreas L."/>
            <person name="Rohde M."/>
            <person name="Galperin M.Y."/>
            <person name="Jogler C."/>
        </authorList>
    </citation>
    <scope>NUCLEOTIDE SEQUENCE [LARGE SCALE GENOMIC DNA]</scope>
    <source>
        <strain evidence="2 3">Pan265</strain>
    </source>
</reference>
<dbReference type="Pfam" id="PF04832">
    <property type="entry name" value="SOUL"/>
    <property type="match status" value="1"/>
</dbReference>
<evidence type="ECO:0000256" key="1">
    <source>
        <dbReference type="SAM" id="SignalP"/>
    </source>
</evidence>
<dbReference type="KEGG" id="mcad:Pan265_09600"/>
<dbReference type="EMBL" id="CP036280">
    <property type="protein sequence ID" value="QDU71112.1"/>
    <property type="molecule type" value="Genomic_DNA"/>
</dbReference>
<name>A0A518BVV5_9BACT</name>
<keyword evidence="3" id="KW-1185">Reference proteome</keyword>
<dbReference type="InterPro" id="IPR006917">
    <property type="entry name" value="SOUL_heme-bd"/>
</dbReference>
<dbReference type="SUPFAM" id="SSF55136">
    <property type="entry name" value="Probable bacterial effector-binding domain"/>
    <property type="match status" value="1"/>
</dbReference>
<evidence type="ECO:0000313" key="3">
    <source>
        <dbReference type="Proteomes" id="UP000320386"/>
    </source>
</evidence>
<dbReference type="Proteomes" id="UP000320386">
    <property type="component" value="Chromosome"/>
</dbReference>
<protein>
    <submittedName>
        <fullName evidence="2">SOUL heme-binding protein</fullName>
    </submittedName>
</protein>
<dbReference type="Gene3D" id="3.20.80.10">
    <property type="entry name" value="Regulatory factor, effector binding domain"/>
    <property type="match status" value="1"/>
</dbReference>
<feature type="chain" id="PRO_5021760803" evidence="1">
    <location>
        <begin position="26"/>
        <end position="262"/>
    </location>
</feature>